<sequence>MLGSDFLCNEHGSINPEGACQLLCVDGEACSNARDACENIQGCVGAILGGSPLLATLKFRPDFGRDLNSDLFSRDDSFWGVWKKDDPFWGLWKRSQCENNWAAYVGNHDLFLQDSTRSTWTRDRCRLYMRGDIMANEVVLEKHPLKSELARSDANDFLMGSKNPLVVDIGMHDGSDTEFYLHKGCRVLAAEADSALVEAAKSNPLLLLGEKTGRFKVRNVAISPHQEGSVLPVTPTITFYKRQSNSEWNSITDTSCRGDCVEVTMESKTCAQIVLEASPGDNDRVWYMKVDIEGADVICLKSLAALPKEKRPRFVSTEAQKEGLALLEMESIGYDGFKLVHHYMNDGKGGYGGLPAEVWGRGSVPSEADRWRTAADVRGDEHYGGTNNNYKGLQHDLFACMGCEY</sequence>
<dbReference type="InterPro" id="IPR029063">
    <property type="entry name" value="SAM-dependent_MTases_sf"/>
</dbReference>
<keyword evidence="3" id="KW-1185">Reference proteome</keyword>
<feature type="domain" description="Methyltransferase FkbM" evidence="1">
    <location>
        <begin position="168"/>
        <end position="321"/>
    </location>
</feature>
<organism evidence="2 3">
    <name type="scientific">Triparma columacea</name>
    <dbReference type="NCBI Taxonomy" id="722753"/>
    <lineage>
        <taxon>Eukaryota</taxon>
        <taxon>Sar</taxon>
        <taxon>Stramenopiles</taxon>
        <taxon>Ochrophyta</taxon>
        <taxon>Bolidophyceae</taxon>
        <taxon>Parmales</taxon>
        <taxon>Triparmaceae</taxon>
        <taxon>Triparma</taxon>
    </lineage>
</organism>
<dbReference type="Gene3D" id="3.40.50.150">
    <property type="entry name" value="Vaccinia Virus protein VP39"/>
    <property type="match status" value="1"/>
</dbReference>
<dbReference type="Pfam" id="PF05050">
    <property type="entry name" value="Methyltransf_21"/>
    <property type="match status" value="1"/>
</dbReference>
<dbReference type="Proteomes" id="UP001165065">
    <property type="component" value="Unassembled WGS sequence"/>
</dbReference>
<comment type="caution">
    <text evidence="2">The sequence shown here is derived from an EMBL/GenBank/DDBJ whole genome shotgun (WGS) entry which is preliminary data.</text>
</comment>
<reference evidence="3" key="1">
    <citation type="journal article" date="2023" name="Commun. Biol.">
        <title>Genome analysis of Parmales, the sister group of diatoms, reveals the evolutionary specialization of diatoms from phago-mixotrophs to photoautotrophs.</title>
        <authorList>
            <person name="Ban H."/>
            <person name="Sato S."/>
            <person name="Yoshikawa S."/>
            <person name="Yamada K."/>
            <person name="Nakamura Y."/>
            <person name="Ichinomiya M."/>
            <person name="Sato N."/>
            <person name="Blanc-Mathieu R."/>
            <person name="Endo H."/>
            <person name="Kuwata A."/>
            <person name="Ogata H."/>
        </authorList>
    </citation>
    <scope>NUCLEOTIDE SEQUENCE [LARGE SCALE GENOMIC DNA]</scope>
</reference>
<protein>
    <recommendedName>
        <fullName evidence="1">Methyltransferase FkbM domain-containing protein</fullName>
    </recommendedName>
</protein>
<evidence type="ECO:0000313" key="2">
    <source>
        <dbReference type="EMBL" id="GMI45503.1"/>
    </source>
</evidence>
<dbReference type="InterPro" id="IPR006342">
    <property type="entry name" value="FkbM_mtfrase"/>
</dbReference>
<accession>A0A9W7GJQ1</accession>
<dbReference type="SUPFAM" id="SSF53335">
    <property type="entry name" value="S-adenosyl-L-methionine-dependent methyltransferases"/>
    <property type="match status" value="1"/>
</dbReference>
<gene>
    <name evidence="2" type="ORF">TrCOL_g3019</name>
</gene>
<proteinExistence type="predicted"/>
<evidence type="ECO:0000259" key="1">
    <source>
        <dbReference type="Pfam" id="PF05050"/>
    </source>
</evidence>
<evidence type="ECO:0000313" key="3">
    <source>
        <dbReference type="Proteomes" id="UP001165065"/>
    </source>
</evidence>
<dbReference type="OrthoDB" id="431507at2759"/>
<dbReference type="EMBL" id="BRYA01000250">
    <property type="protein sequence ID" value="GMI45503.1"/>
    <property type="molecule type" value="Genomic_DNA"/>
</dbReference>
<name>A0A9W7GJQ1_9STRA</name>
<dbReference type="AlphaFoldDB" id="A0A9W7GJQ1"/>